<dbReference type="EC" id="2.1.1.72" evidence="2"/>
<evidence type="ECO:0000256" key="1">
    <source>
        <dbReference type="ARBA" id="ARBA00006594"/>
    </source>
</evidence>
<gene>
    <name evidence="7" type="ORF">SJ2017_0800</name>
</gene>
<dbReference type="PRINTS" id="PR00505">
    <property type="entry name" value="D12N6MTFRASE"/>
</dbReference>
<evidence type="ECO:0000256" key="5">
    <source>
        <dbReference type="ARBA" id="ARBA00022691"/>
    </source>
</evidence>
<dbReference type="InterPro" id="IPR023095">
    <property type="entry name" value="Ade_MeTrfase_dom_2"/>
</dbReference>
<dbReference type="PANTHER" id="PTHR30481:SF2">
    <property type="entry name" value="SITE-SPECIFIC DNA-METHYLTRANSFERASE (ADENINE-SPECIFIC)"/>
    <property type="match status" value="1"/>
</dbReference>
<organism evidence="7 8">
    <name type="scientific">Shewanella japonica</name>
    <dbReference type="NCBI Taxonomy" id="93973"/>
    <lineage>
        <taxon>Bacteria</taxon>
        <taxon>Pseudomonadati</taxon>
        <taxon>Pseudomonadota</taxon>
        <taxon>Gammaproteobacteria</taxon>
        <taxon>Alteromonadales</taxon>
        <taxon>Shewanellaceae</taxon>
        <taxon>Shewanella</taxon>
    </lineage>
</organism>
<keyword evidence="8" id="KW-1185">Reference proteome</keyword>
<dbReference type="EMBL" id="CP020472">
    <property type="protein sequence ID" value="ARD21136.1"/>
    <property type="molecule type" value="Genomic_DNA"/>
</dbReference>
<dbReference type="Pfam" id="PF02086">
    <property type="entry name" value="MethyltransfD12"/>
    <property type="match status" value="1"/>
</dbReference>
<evidence type="ECO:0000256" key="2">
    <source>
        <dbReference type="ARBA" id="ARBA00011900"/>
    </source>
</evidence>
<dbReference type="GO" id="GO:0008168">
    <property type="term" value="F:methyltransferase activity"/>
    <property type="evidence" value="ECO:0007669"/>
    <property type="project" value="UniProtKB-KW"/>
</dbReference>
<name>A0ABN4Y9M8_9GAMM</name>
<dbReference type="InterPro" id="IPR029063">
    <property type="entry name" value="SAM-dependent_MTases_sf"/>
</dbReference>
<accession>A0ABN4Y9M8</accession>
<evidence type="ECO:0000256" key="3">
    <source>
        <dbReference type="ARBA" id="ARBA00022603"/>
    </source>
</evidence>
<dbReference type="Gene3D" id="3.40.50.150">
    <property type="entry name" value="Vaccinia Virus protein VP39"/>
    <property type="match status" value="1"/>
</dbReference>
<dbReference type="RefSeq" id="WP_167692886.1">
    <property type="nucleotide sequence ID" value="NZ_CP020472.1"/>
</dbReference>
<dbReference type="PROSITE" id="PS00092">
    <property type="entry name" value="N6_MTASE"/>
    <property type="match status" value="1"/>
</dbReference>
<dbReference type="SUPFAM" id="SSF53335">
    <property type="entry name" value="S-adenosyl-L-methionine-dependent methyltransferases"/>
    <property type="match status" value="1"/>
</dbReference>
<keyword evidence="5" id="KW-0949">S-adenosyl-L-methionine</keyword>
<dbReference type="InterPro" id="IPR012327">
    <property type="entry name" value="MeTrfase_D12"/>
</dbReference>
<evidence type="ECO:0000313" key="7">
    <source>
        <dbReference type="EMBL" id="ARD21136.1"/>
    </source>
</evidence>
<sequence>MNEPRYTKDAIDSLKSQRVIKSFELPKLKSNLSPFRYPGGKGKLSKFLAVFLASNDLKGTKFVEPFCGGAGGSLPLLEAGVISKLVLNDANPFIAEFWHAAINNTKVLSKEIRKVNVNLETWHKYKAIFEGSVDASDIEKALSVFFLNRTNRSGILHAGPIGGQAQNGEYLIDCRFNKDNLIERVENIAKFKRKTIVTNEDASSLVFKLKQSNCFIYADPPYVKEGKNIYKKYCFNDHQHTTFANAIKHQKNPWLISYDDAPLVHELYAKSGINVIELSYVMNKAKVGRELLIASSNLNMPNLNSQVENISDSFTLTKSIIAVNEN</sequence>
<reference evidence="7 8" key="1">
    <citation type="submission" date="2017-03" db="EMBL/GenBank/DDBJ databases">
        <title>Genome sequencing of Shewanella japonica KCTC 22435.</title>
        <authorList>
            <person name="Kim K.M."/>
        </authorList>
    </citation>
    <scope>NUCLEOTIDE SEQUENCE [LARGE SCALE GENOMIC DNA]</scope>
    <source>
        <strain evidence="7 8">KCTC 22435</strain>
    </source>
</reference>
<dbReference type="GO" id="GO:0032259">
    <property type="term" value="P:methylation"/>
    <property type="evidence" value="ECO:0007669"/>
    <property type="project" value="UniProtKB-KW"/>
</dbReference>
<dbReference type="InterPro" id="IPR002052">
    <property type="entry name" value="DNA_methylase_N6_adenine_CS"/>
</dbReference>
<keyword evidence="3 7" id="KW-0489">Methyltransferase</keyword>
<comment type="catalytic activity">
    <reaction evidence="6">
        <text>a 2'-deoxyadenosine in DNA + S-adenosyl-L-methionine = an N(6)-methyl-2'-deoxyadenosine in DNA + S-adenosyl-L-homocysteine + H(+)</text>
        <dbReference type="Rhea" id="RHEA:15197"/>
        <dbReference type="Rhea" id="RHEA-COMP:12418"/>
        <dbReference type="Rhea" id="RHEA-COMP:12419"/>
        <dbReference type="ChEBI" id="CHEBI:15378"/>
        <dbReference type="ChEBI" id="CHEBI:57856"/>
        <dbReference type="ChEBI" id="CHEBI:59789"/>
        <dbReference type="ChEBI" id="CHEBI:90615"/>
        <dbReference type="ChEBI" id="CHEBI:90616"/>
        <dbReference type="EC" id="2.1.1.72"/>
    </reaction>
</comment>
<dbReference type="PANTHER" id="PTHR30481">
    <property type="entry name" value="DNA ADENINE METHYLASE"/>
    <property type="match status" value="1"/>
</dbReference>
<proteinExistence type="inferred from homology"/>
<evidence type="ECO:0000313" key="8">
    <source>
        <dbReference type="Proteomes" id="UP000191820"/>
    </source>
</evidence>
<evidence type="ECO:0000256" key="4">
    <source>
        <dbReference type="ARBA" id="ARBA00022679"/>
    </source>
</evidence>
<dbReference type="Proteomes" id="UP000191820">
    <property type="component" value="Chromosome"/>
</dbReference>
<comment type="similarity">
    <text evidence="1">Belongs to the N(4)/N(6)-methyltransferase family.</text>
</comment>
<keyword evidence="4" id="KW-0808">Transferase</keyword>
<dbReference type="Gene3D" id="1.10.1020.10">
    <property type="entry name" value="Adenine-specific Methyltransferase, Domain 2"/>
    <property type="match status" value="1"/>
</dbReference>
<evidence type="ECO:0000256" key="6">
    <source>
        <dbReference type="ARBA" id="ARBA00047942"/>
    </source>
</evidence>
<protein>
    <recommendedName>
        <fullName evidence="2">site-specific DNA-methyltransferase (adenine-specific)</fullName>
        <ecNumber evidence="2">2.1.1.72</ecNumber>
    </recommendedName>
</protein>